<feature type="non-terminal residue" evidence="12">
    <location>
        <position position="1"/>
    </location>
</feature>
<dbReference type="AlphaFoldDB" id="A0A851NFD5"/>
<gene>
    <name evidence="12" type="primary">Pclaf</name>
    <name evidence="12" type="ORF">PENPIL_R15198</name>
</gene>
<feature type="non-terminal residue" evidence="12">
    <location>
        <position position="93"/>
    </location>
</feature>
<keyword evidence="4" id="KW-0963">Cytoplasm</keyword>
<dbReference type="GO" id="GO:0005634">
    <property type="term" value="C:nucleus"/>
    <property type="evidence" value="ECO:0007669"/>
    <property type="project" value="UniProtKB-SubCell"/>
</dbReference>
<dbReference type="Proteomes" id="UP000613066">
    <property type="component" value="Unassembled WGS sequence"/>
</dbReference>
<keyword evidence="6" id="KW-0234">DNA repair</keyword>
<evidence type="ECO:0000256" key="3">
    <source>
        <dbReference type="ARBA" id="ARBA00013777"/>
    </source>
</evidence>
<protein>
    <recommendedName>
        <fullName evidence="3">PCNA-associated factor</fullName>
    </recommendedName>
    <alternativeName>
        <fullName evidence="8">PCNA-associated factor of 15 kDa</fullName>
    </alternativeName>
    <alternativeName>
        <fullName evidence="9">PCNA-clamp-associated factor</fullName>
    </alternativeName>
</protein>
<dbReference type="GO" id="GO:0019985">
    <property type="term" value="P:translesion synthesis"/>
    <property type="evidence" value="ECO:0007669"/>
    <property type="project" value="TreeGrafter"/>
</dbReference>
<evidence type="ECO:0000256" key="8">
    <source>
        <dbReference type="ARBA" id="ARBA00030014"/>
    </source>
</evidence>
<comment type="caution">
    <text evidence="12">The sequence shown here is derived from an EMBL/GenBank/DDBJ whole genome shotgun (WGS) entry which is preliminary data.</text>
</comment>
<dbReference type="InterPro" id="IPR040444">
    <property type="entry name" value="PCNA-AF"/>
</dbReference>
<evidence type="ECO:0000256" key="9">
    <source>
        <dbReference type="ARBA" id="ARBA00031186"/>
    </source>
</evidence>
<evidence type="ECO:0000256" key="7">
    <source>
        <dbReference type="ARBA" id="ARBA00023242"/>
    </source>
</evidence>
<evidence type="ECO:0000313" key="12">
    <source>
        <dbReference type="EMBL" id="NXC38564.1"/>
    </source>
</evidence>
<dbReference type="PANTHER" id="PTHR15679">
    <property type="entry name" value="PCNA-ASSOCIATED FACTOR"/>
    <property type="match status" value="1"/>
</dbReference>
<organism evidence="12 13">
    <name type="scientific">Penelope pileata</name>
    <dbReference type="NCBI Taxonomy" id="1118817"/>
    <lineage>
        <taxon>Eukaryota</taxon>
        <taxon>Metazoa</taxon>
        <taxon>Chordata</taxon>
        <taxon>Craniata</taxon>
        <taxon>Vertebrata</taxon>
        <taxon>Euteleostomi</taxon>
        <taxon>Archelosauria</taxon>
        <taxon>Archosauria</taxon>
        <taxon>Dinosauria</taxon>
        <taxon>Saurischia</taxon>
        <taxon>Theropoda</taxon>
        <taxon>Coelurosauria</taxon>
        <taxon>Aves</taxon>
        <taxon>Neognathae</taxon>
        <taxon>Galloanserae</taxon>
        <taxon>Galliformes</taxon>
        <taxon>Cracidae</taxon>
        <taxon>Penelope</taxon>
    </lineage>
</organism>
<feature type="domain" description="PCNA-associated factor histone-like" evidence="11">
    <location>
        <begin position="1"/>
        <end position="91"/>
    </location>
</feature>
<dbReference type="GO" id="GO:0051726">
    <property type="term" value="P:regulation of cell cycle"/>
    <property type="evidence" value="ECO:0007669"/>
    <property type="project" value="InterPro"/>
</dbReference>
<evidence type="ECO:0000256" key="10">
    <source>
        <dbReference type="SAM" id="MobiDB-lite"/>
    </source>
</evidence>
<dbReference type="InterPro" id="IPR031444">
    <property type="entry name" value="PCNA-AF_dom"/>
</dbReference>
<evidence type="ECO:0000256" key="6">
    <source>
        <dbReference type="ARBA" id="ARBA00023204"/>
    </source>
</evidence>
<dbReference type="GO" id="GO:0003682">
    <property type="term" value="F:chromatin binding"/>
    <property type="evidence" value="ECO:0007669"/>
    <property type="project" value="TreeGrafter"/>
</dbReference>
<dbReference type="GO" id="GO:0006281">
    <property type="term" value="P:DNA repair"/>
    <property type="evidence" value="ECO:0007669"/>
    <property type="project" value="UniProtKB-KW"/>
</dbReference>
<dbReference type="PANTHER" id="PTHR15679:SF8">
    <property type="entry name" value="PCNA-ASSOCIATED FACTOR"/>
    <property type="match status" value="1"/>
</dbReference>
<evidence type="ECO:0000256" key="5">
    <source>
        <dbReference type="ARBA" id="ARBA00022763"/>
    </source>
</evidence>
<comment type="subcellular location">
    <subcellularLocation>
        <location evidence="2">Cytoplasm</location>
        <location evidence="2">Perinuclear region</location>
    </subcellularLocation>
    <subcellularLocation>
        <location evidence="1">Nucleus</location>
    </subcellularLocation>
</comment>
<feature type="compositionally biased region" description="Gly residues" evidence="10">
    <location>
        <begin position="79"/>
        <end position="93"/>
    </location>
</feature>
<sequence>MARTKASSGGAYRKVLAGRAPRKVLGSGSLNAGARCSPRLRPGQRGAGNAVCVRPVPGWQRGIGEFLRPQQENRDPGGEAAGGSGLGRPGRER</sequence>
<accession>A0A851NFD5</accession>
<evidence type="ECO:0000313" key="13">
    <source>
        <dbReference type="Proteomes" id="UP000613066"/>
    </source>
</evidence>
<feature type="region of interest" description="Disordered" evidence="10">
    <location>
        <begin position="63"/>
        <end position="93"/>
    </location>
</feature>
<keyword evidence="7" id="KW-0539">Nucleus</keyword>
<dbReference type="OrthoDB" id="7479084at2759"/>
<reference evidence="12" key="1">
    <citation type="submission" date="2019-09" db="EMBL/GenBank/DDBJ databases">
        <title>Bird 10,000 Genomes (B10K) Project - Family phase.</title>
        <authorList>
            <person name="Zhang G."/>
        </authorList>
    </citation>
    <scope>NUCLEOTIDE SEQUENCE</scope>
    <source>
        <strain evidence="12">B10K-DU-001-08</strain>
        <tissue evidence="12">Muscle</tissue>
    </source>
</reference>
<name>A0A851NFD5_9GALL</name>
<evidence type="ECO:0000256" key="2">
    <source>
        <dbReference type="ARBA" id="ARBA00004556"/>
    </source>
</evidence>
<keyword evidence="5" id="KW-0227">DNA damage</keyword>
<dbReference type="EMBL" id="WBMW01000491">
    <property type="protein sequence ID" value="NXC38564.1"/>
    <property type="molecule type" value="Genomic_DNA"/>
</dbReference>
<dbReference type="GO" id="GO:0048471">
    <property type="term" value="C:perinuclear region of cytoplasm"/>
    <property type="evidence" value="ECO:0007669"/>
    <property type="project" value="UniProtKB-SubCell"/>
</dbReference>
<feature type="region of interest" description="Disordered" evidence="10">
    <location>
        <begin position="24"/>
        <end position="49"/>
    </location>
</feature>
<evidence type="ECO:0000256" key="1">
    <source>
        <dbReference type="ARBA" id="ARBA00004123"/>
    </source>
</evidence>
<evidence type="ECO:0000259" key="11">
    <source>
        <dbReference type="Pfam" id="PF15715"/>
    </source>
</evidence>
<keyword evidence="13" id="KW-1185">Reference proteome</keyword>
<dbReference type="Pfam" id="PF15715">
    <property type="entry name" value="PAF"/>
    <property type="match status" value="1"/>
</dbReference>
<proteinExistence type="predicted"/>
<evidence type="ECO:0000256" key="4">
    <source>
        <dbReference type="ARBA" id="ARBA00022490"/>
    </source>
</evidence>